<evidence type="ECO:0000313" key="1">
    <source>
        <dbReference type="EMBL" id="JAH41970.1"/>
    </source>
</evidence>
<protein>
    <submittedName>
        <fullName evidence="1">Uncharacterized protein</fullName>
    </submittedName>
</protein>
<reference evidence="1" key="2">
    <citation type="journal article" date="2015" name="Fish Shellfish Immunol.">
        <title>Early steps in the European eel (Anguilla anguilla)-Vibrio vulnificus interaction in the gills: Role of the RtxA13 toxin.</title>
        <authorList>
            <person name="Callol A."/>
            <person name="Pajuelo D."/>
            <person name="Ebbesson L."/>
            <person name="Teles M."/>
            <person name="MacKenzie S."/>
            <person name="Amaro C."/>
        </authorList>
    </citation>
    <scope>NUCLEOTIDE SEQUENCE</scope>
</reference>
<name>A0A0E9SMT3_ANGAN</name>
<accession>A0A0E9SMT3</accession>
<proteinExistence type="predicted"/>
<organism evidence="1">
    <name type="scientific">Anguilla anguilla</name>
    <name type="common">European freshwater eel</name>
    <name type="synonym">Muraena anguilla</name>
    <dbReference type="NCBI Taxonomy" id="7936"/>
    <lineage>
        <taxon>Eukaryota</taxon>
        <taxon>Metazoa</taxon>
        <taxon>Chordata</taxon>
        <taxon>Craniata</taxon>
        <taxon>Vertebrata</taxon>
        <taxon>Euteleostomi</taxon>
        <taxon>Actinopterygii</taxon>
        <taxon>Neopterygii</taxon>
        <taxon>Teleostei</taxon>
        <taxon>Anguilliformes</taxon>
        <taxon>Anguillidae</taxon>
        <taxon>Anguilla</taxon>
    </lineage>
</organism>
<sequence>MESLFKPRIRPLSAAACLHCFAYFTATGQNCVDQRIIALITAQMGIGYRLPVG</sequence>
<dbReference type="EMBL" id="GBXM01066607">
    <property type="protein sequence ID" value="JAH41970.1"/>
    <property type="molecule type" value="Transcribed_RNA"/>
</dbReference>
<dbReference type="AlphaFoldDB" id="A0A0E9SMT3"/>
<reference evidence="1" key="1">
    <citation type="submission" date="2014-11" db="EMBL/GenBank/DDBJ databases">
        <authorList>
            <person name="Amaro Gonzalez C."/>
        </authorList>
    </citation>
    <scope>NUCLEOTIDE SEQUENCE</scope>
</reference>